<proteinExistence type="predicted"/>
<evidence type="ECO:0000313" key="2">
    <source>
        <dbReference type="EMBL" id="KAJ7191857.1"/>
    </source>
</evidence>
<name>A0AAD6Y2W0_9AGAR</name>
<comment type="caution">
    <text evidence="2">The sequence shown here is derived from an EMBL/GenBank/DDBJ whole genome shotgun (WGS) entry which is preliminary data.</text>
</comment>
<feature type="region of interest" description="Disordered" evidence="1">
    <location>
        <begin position="1"/>
        <end position="23"/>
    </location>
</feature>
<organism evidence="2 3">
    <name type="scientific">Mycena pura</name>
    <dbReference type="NCBI Taxonomy" id="153505"/>
    <lineage>
        <taxon>Eukaryota</taxon>
        <taxon>Fungi</taxon>
        <taxon>Dikarya</taxon>
        <taxon>Basidiomycota</taxon>
        <taxon>Agaricomycotina</taxon>
        <taxon>Agaricomycetes</taxon>
        <taxon>Agaricomycetidae</taxon>
        <taxon>Agaricales</taxon>
        <taxon>Marasmiineae</taxon>
        <taxon>Mycenaceae</taxon>
        <taxon>Mycena</taxon>
    </lineage>
</organism>
<dbReference type="AlphaFoldDB" id="A0AAD6Y2W0"/>
<feature type="compositionally biased region" description="Basic and acidic residues" evidence="1">
    <location>
        <begin position="1"/>
        <end position="12"/>
    </location>
</feature>
<sequence>MTTIHTDKLMRDDDSDGAFSDDRSAALPARSSKLPKPHHSHASKAAVYHVHGGEDSYRACLLKYLDWIHSCGAVRDRASADSDTRTRLCPVTAYLQVILCHTPMEDWAAALTDPDPDASPLGFTWAWACRSPWIGARTAGIAVLVAMGCHVHRVMVDAPVRAEQKRLAAENHSSFQQELENEGHLCWAALAGVVRAARKRLQRSPSRFENYRRKLEAEHARELLAEVQNAADTLGKEGDTLGKEGERYAQLLAEKDGPRDRELEDVVVSIRTLAGFILRKAEPPVPRTVLLTVDGLATCES</sequence>
<keyword evidence="3" id="KW-1185">Reference proteome</keyword>
<accession>A0AAD6Y2W0</accession>
<dbReference type="EMBL" id="JARJCW010000127">
    <property type="protein sequence ID" value="KAJ7191857.1"/>
    <property type="molecule type" value="Genomic_DNA"/>
</dbReference>
<reference evidence="2" key="1">
    <citation type="submission" date="2023-03" db="EMBL/GenBank/DDBJ databases">
        <title>Massive genome expansion in bonnet fungi (Mycena s.s.) driven by repeated elements and novel gene families across ecological guilds.</title>
        <authorList>
            <consortium name="Lawrence Berkeley National Laboratory"/>
            <person name="Harder C.B."/>
            <person name="Miyauchi S."/>
            <person name="Viragh M."/>
            <person name="Kuo A."/>
            <person name="Thoen E."/>
            <person name="Andreopoulos B."/>
            <person name="Lu D."/>
            <person name="Skrede I."/>
            <person name="Drula E."/>
            <person name="Henrissat B."/>
            <person name="Morin E."/>
            <person name="Kohler A."/>
            <person name="Barry K."/>
            <person name="LaButti K."/>
            <person name="Morin E."/>
            <person name="Salamov A."/>
            <person name="Lipzen A."/>
            <person name="Mereny Z."/>
            <person name="Hegedus B."/>
            <person name="Baldrian P."/>
            <person name="Stursova M."/>
            <person name="Weitz H."/>
            <person name="Taylor A."/>
            <person name="Grigoriev I.V."/>
            <person name="Nagy L.G."/>
            <person name="Martin F."/>
            <person name="Kauserud H."/>
        </authorList>
    </citation>
    <scope>NUCLEOTIDE SEQUENCE</scope>
    <source>
        <strain evidence="2">9144</strain>
    </source>
</reference>
<evidence type="ECO:0000313" key="3">
    <source>
        <dbReference type="Proteomes" id="UP001219525"/>
    </source>
</evidence>
<evidence type="ECO:0000256" key="1">
    <source>
        <dbReference type="SAM" id="MobiDB-lite"/>
    </source>
</evidence>
<protein>
    <submittedName>
        <fullName evidence="2">Uncharacterized protein</fullName>
    </submittedName>
</protein>
<gene>
    <name evidence="2" type="ORF">GGX14DRAFT_596786</name>
</gene>
<dbReference type="Proteomes" id="UP001219525">
    <property type="component" value="Unassembled WGS sequence"/>
</dbReference>